<evidence type="ECO:0000256" key="11">
    <source>
        <dbReference type="ARBA" id="ARBA00022842"/>
    </source>
</evidence>
<evidence type="ECO:0000313" key="16">
    <source>
        <dbReference type="Proteomes" id="UP000013941"/>
    </source>
</evidence>
<dbReference type="PROSITE" id="PS51975">
    <property type="entry name" value="RNASE_H_2"/>
    <property type="match status" value="1"/>
</dbReference>
<evidence type="ECO:0000256" key="1">
    <source>
        <dbReference type="ARBA" id="ARBA00000077"/>
    </source>
</evidence>
<gene>
    <name evidence="15" type="primary">rnhC</name>
    <name evidence="15" type="ORF">SLY_0541</name>
</gene>
<evidence type="ECO:0000256" key="12">
    <source>
        <dbReference type="PROSITE-ProRule" id="PRU01319"/>
    </source>
</evidence>
<keyword evidence="8 12" id="KW-0479">Metal-binding</keyword>
<dbReference type="GO" id="GO:0046872">
    <property type="term" value="F:metal ion binding"/>
    <property type="evidence" value="ECO:0007669"/>
    <property type="project" value="UniProtKB-KW"/>
</dbReference>
<name>R4RMD8_PHYAS</name>
<dbReference type="KEGG" id="nzs:SLY_0541"/>
<feature type="domain" description="RNase H type-2" evidence="14">
    <location>
        <begin position="86"/>
        <end position="300"/>
    </location>
</feature>
<keyword evidence="9 12" id="KW-0255">Endonuclease</keyword>
<protein>
    <recommendedName>
        <fullName evidence="13">Ribonuclease</fullName>
        <ecNumber evidence="13">3.1.26.4</ecNumber>
    </recommendedName>
</protein>
<dbReference type="GO" id="GO:0006298">
    <property type="term" value="P:mismatch repair"/>
    <property type="evidence" value="ECO:0007669"/>
    <property type="project" value="TreeGrafter"/>
</dbReference>
<dbReference type="RefSeq" id="WP_015638005.1">
    <property type="nucleotide sequence ID" value="NC_021236.1"/>
</dbReference>
<evidence type="ECO:0000256" key="4">
    <source>
        <dbReference type="ARBA" id="ARBA00004496"/>
    </source>
</evidence>
<keyword evidence="16" id="KW-1185">Reference proteome</keyword>
<dbReference type="EMBL" id="CP002548">
    <property type="protein sequence ID" value="AGL90460.1"/>
    <property type="molecule type" value="Genomic_DNA"/>
</dbReference>
<feature type="binding site" evidence="12">
    <location>
        <position position="92"/>
    </location>
    <ligand>
        <name>a divalent metal cation</name>
        <dbReference type="ChEBI" id="CHEBI:60240"/>
    </ligand>
</feature>
<dbReference type="GO" id="GO:0005737">
    <property type="term" value="C:cytoplasm"/>
    <property type="evidence" value="ECO:0007669"/>
    <property type="project" value="UniProtKB-SubCell"/>
</dbReference>
<dbReference type="GO" id="GO:0032299">
    <property type="term" value="C:ribonuclease H2 complex"/>
    <property type="evidence" value="ECO:0007669"/>
    <property type="project" value="TreeGrafter"/>
</dbReference>
<sequence>MSHFTLKLNSDQFMVIQKYYQKELQTQSNSKTIAFFVKSDKNMITVYRNGTLLVQGSDAFSKILFLQKLLQTKPLNEKKNTKSYYLESIGSDEVGTGDVFGPIIVCSVYIPPQNITFFQKKIFLSESKQMLDKNIIQTVPLIMDKVIKTIVTIKPSKYNKLIVNNNLNKIKALMHNLSILQTVEKINKAVPVILDQFCLPKLYFNYLKDETSVYQKINFQTKADSNYLSVAVASLIARYYFLKKMNQLNHQLDCKLYLGAGERVDRQIASIVEKHGNSILKNIAKCNFKNITHKFQKYLTK</sequence>
<keyword evidence="7 12" id="KW-0540">Nuclease</keyword>
<dbReference type="Pfam" id="PF01351">
    <property type="entry name" value="RNase_HII"/>
    <property type="match status" value="1"/>
</dbReference>
<dbReference type="NCBIfam" id="TIGR00716">
    <property type="entry name" value="rnhC"/>
    <property type="match status" value="1"/>
</dbReference>
<evidence type="ECO:0000256" key="10">
    <source>
        <dbReference type="ARBA" id="ARBA00022801"/>
    </source>
</evidence>
<dbReference type="HOGENOM" id="CLU_059546_1_0_14"/>
<evidence type="ECO:0000256" key="6">
    <source>
        <dbReference type="ARBA" id="ARBA00022490"/>
    </source>
</evidence>
<evidence type="ECO:0000256" key="5">
    <source>
        <dbReference type="ARBA" id="ARBA00008378"/>
    </source>
</evidence>
<evidence type="ECO:0000256" key="9">
    <source>
        <dbReference type="ARBA" id="ARBA00022759"/>
    </source>
</evidence>
<comment type="cofactor">
    <cofactor evidence="12">
        <name>Mn(2+)</name>
        <dbReference type="ChEBI" id="CHEBI:29035"/>
    </cofactor>
    <cofactor evidence="12">
        <name>Mg(2+)</name>
        <dbReference type="ChEBI" id="CHEBI:18420"/>
    </cofactor>
    <text evidence="12">Manganese or magnesium. Binds 1 divalent metal ion per monomer in the absence of substrate. May bind a second metal ion after substrate binding.</text>
</comment>
<dbReference type="InterPro" id="IPR004641">
    <property type="entry name" value="RNase_HIII"/>
</dbReference>
<dbReference type="GO" id="GO:0004523">
    <property type="term" value="F:RNA-DNA hybrid ribonuclease activity"/>
    <property type="evidence" value="ECO:0007669"/>
    <property type="project" value="UniProtKB-UniRule"/>
</dbReference>
<dbReference type="InterPro" id="IPR001352">
    <property type="entry name" value="RNase_HII/HIII"/>
</dbReference>
<dbReference type="SUPFAM" id="SSF53098">
    <property type="entry name" value="Ribonuclease H-like"/>
    <property type="match status" value="1"/>
</dbReference>
<accession>R4RMD8</accession>
<dbReference type="InterPro" id="IPR012337">
    <property type="entry name" value="RNaseH-like_sf"/>
</dbReference>
<dbReference type="OrthoDB" id="9777935at2"/>
<evidence type="ECO:0000256" key="3">
    <source>
        <dbReference type="ARBA" id="ARBA00004065"/>
    </source>
</evidence>
<evidence type="ECO:0000256" key="8">
    <source>
        <dbReference type="ARBA" id="ARBA00022723"/>
    </source>
</evidence>
<comment type="cofactor">
    <cofactor evidence="2">
        <name>Mg(2+)</name>
        <dbReference type="ChEBI" id="CHEBI:18420"/>
    </cofactor>
</comment>
<comment type="subcellular location">
    <subcellularLocation>
        <location evidence="4">Cytoplasm</location>
    </subcellularLocation>
</comment>
<evidence type="ECO:0000256" key="2">
    <source>
        <dbReference type="ARBA" id="ARBA00001946"/>
    </source>
</evidence>
<dbReference type="PATRIC" id="fig|980422.3.peg.495"/>
<comment type="similarity">
    <text evidence="5">Belongs to the RNase HII family. RnhC subfamily.</text>
</comment>
<feature type="binding site" evidence="12">
    <location>
        <position position="93"/>
    </location>
    <ligand>
        <name>a divalent metal cation</name>
        <dbReference type="ChEBI" id="CHEBI:60240"/>
    </ligand>
</feature>
<dbReference type="Gene3D" id="3.30.310.10">
    <property type="entry name" value="TATA-Binding Protein"/>
    <property type="match status" value="1"/>
</dbReference>
<dbReference type="PIRSF" id="PIRSF037748">
    <property type="entry name" value="RnhC"/>
    <property type="match status" value="1"/>
</dbReference>
<dbReference type="PANTHER" id="PTHR10954">
    <property type="entry name" value="RIBONUCLEASE H2 SUBUNIT A"/>
    <property type="match status" value="1"/>
</dbReference>
<dbReference type="GO" id="GO:0003723">
    <property type="term" value="F:RNA binding"/>
    <property type="evidence" value="ECO:0007669"/>
    <property type="project" value="UniProtKB-UniRule"/>
</dbReference>
<keyword evidence="11" id="KW-0460">Magnesium</keyword>
<dbReference type="InterPro" id="IPR012295">
    <property type="entry name" value="TBP_dom_sf"/>
</dbReference>
<proteinExistence type="inferred from homology"/>
<dbReference type="PANTHER" id="PTHR10954:SF23">
    <property type="entry name" value="RIBONUCLEASE"/>
    <property type="match status" value="1"/>
</dbReference>
<dbReference type="InterPro" id="IPR024568">
    <property type="entry name" value="RNase_HIII_N"/>
</dbReference>
<reference evidence="15 16" key="1">
    <citation type="journal article" date="2013" name="BMC Genomics">
        <title>Comparison of the complete genome sequence of two closely related isolates of 'Candidatus Phytoplasma australiense' reveals genome plasticity.</title>
        <authorList>
            <person name="Andersen M.T."/>
            <person name="Liefting L.W."/>
            <person name="Havukkala I."/>
            <person name="Beever R.E."/>
        </authorList>
    </citation>
    <scope>NUCLEOTIDE SEQUENCE [LARGE SCALE GENOMIC DNA]</scope>
    <source>
        <strain evidence="15 16">NZSb11</strain>
    </source>
</reference>
<comment type="catalytic activity">
    <reaction evidence="1 12 13">
        <text>Endonucleolytic cleavage to 5'-phosphomonoester.</text>
        <dbReference type="EC" id="3.1.26.4"/>
    </reaction>
</comment>
<feature type="binding site" evidence="12">
    <location>
        <position position="195"/>
    </location>
    <ligand>
        <name>a divalent metal cation</name>
        <dbReference type="ChEBI" id="CHEBI:60240"/>
    </ligand>
</feature>
<dbReference type="GO" id="GO:0043137">
    <property type="term" value="P:DNA replication, removal of RNA primer"/>
    <property type="evidence" value="ECO:0007669"/>
    <property type="project" value="TreeGrafter"/>
</dbReference>
<keyword evidence="6" id="KW-0963">Cytoplasm</keyword>
<dbReference type="EC" id="3.1.26.4" evidence="13"/>
<dbReference type="InterPro" id="IPR036397">
    <property type="entry name" value="RNaseH_sf"/>
</dbReference>
<organism evidence="15 16">
    <name type="scientific">Strawberry lethal yellows phytoplasma (CPA) str. NZSb11</name>
    <dbReference type="NCBI Taxonomy" id="980422"/>
    <lineage>
        <taxon>Bacteria</taxon>
        <taxon>Bacillati</taxon>
        <taxon>Mycoplasmatota</taxon>
        <taxon>Mollicutes</taxon>
        <taxon>Acholeplasmatales</taxon>
        <taxon>Acholeplasmataceae</taxon>
        <taxon>Candidatus Phytoplasma</taxon>
        <taxon>16SrXII (Stolbur group)</taxon>
    </lineage>
</organism>
<keyword evidence="10 12" id="KW-0378">Hydrolase</keyword>
<dbReference type="InterPro" id="IPR024567">
    <property type="entry name" value="RNase_HII/HIII_dom"/>
</dbReference>
<comment type="function">
    <text evidence="3 13">Endonuclease that specifically degrades the RNA of RNA-DNA hybrids.</text>
</comment>
<dbReference type="Pfam" id="PF11858">
    <property type="entry name" value="DUF3378"/>
    <property type="match status" value="1"/>
</dbReference>
<dbReference type="Gene3D" id="3.30.420.10">
    <property type="entry name" value="Ribonuclease H-like superfamily/Ribonuclease H"/>
    <property type="match status" value="1"/>
</dbReference>
<evidence type="ECO:0000259" key="14">
    <source>
        <dbReference type="PROSITE" id="PS51975"/>
    </source>
</evidence>
<evidence type="ECO:0000256" key="7">
    <source>
        <dbReference type="ARBA" id="ARBA00022722"/>
    </source>
</evidence>
<dbReference type="AlphaFoldDB" id="R4RMD8"/>
<evidence type="ECO:0000313" key="15">
    <source>
        <dbReference type="EMBL" id="AGL90460.1"/>
    </source>
</evidence>
<dbReference type="Proteomes" id="UP000013941">
    <property type="component" value="Chromosome"/>
</dbReference>
<evidence type="ECO:0000256" key="13">
    <source>
        <dbReference type="RuleBase" id="RU003515"/>
    </source>
</evidence>
<dbReference type="CDD" id="cd06590">
    <property type="entry name" value="RNase_HII_bacteria_HIII_like"/>
    <property type="match status" value="1"/>
</dbReference>